<evidence type="ECO:0000256" key="10">
    <source>
        <dbReference type="SAM" id="Coils"/>
    </source>
</evidence>
<organism evidence="11 12">
    <name type="scientific">Cotesia congregata</name>
    <name type="common">Parasitoid wasp</name>
    <name type="synonym">Apanteles congregatus</name>
    <dbReference type="NCBI Taxonomy" id="51543"/>
    <lineage>
        <taxon>Eukaryota</taxon>
        <taxon>Metazoa</taxon>
        <taxon>Ecdysozoa</taxon>
        <taxon>Arthropoda</taxon>
        <taxon>Hexapoda</taxon>
        <taxon>Insecta</taxon>
        <taxon>Pterygota</taxon>
        <taxon>Neoptera</taxon>
        <taxon>Endopterygota</taxon>
        <taxon>Hymenoptera</taxon>
        <taxon>Apocrita</taxon>
        <taxon>Ichneumonoidea</taxon>
        <taxon>Braconidae</taxon>
        <taxon>Microgastrinae</taxon>
        <taxon>Cotesia</taxon>
    </lineage>
</organism>
<gene>
    <name evidence="11" type="ORF">HICCMSTLAB_LOCUS8085</name>
</gene>
<dbReference type="EMBL" id="CAJNRD030001121">
    <property type="protein sequence ID" value="CAG5096189.1"/>
    <property type="molecule type" value="Genomic_DNA"/>
</dbReference>
<dbReference type="GO" id="GO:0051301">
    <property type="term" value="P:cell division"/>
    <property type="evidence" value="ECO:0007669"/>
    <property type="project" value="UniProtKB-KW"/>
</dbReference>
<evidence type="ECO:0000256" key="5">
    <source>
        <dbReference type="ARBA" id="ARBA00022776"/>
    </source>
</evidence>
<keyword evidence="6" id="KW-0995">Kinetochore</keyword>
<dbReference type="Proteomes" id="UP000786811">
    <property type="component" value="Unassembled WGS sequence"/>
</dbReference>
<comment type="caution">
    <text evidence="11">The sequence shown here is derived from an EMBL/GenBank/DDBJ whole genome shotgun (WGS) entry which is preliminary data.</text>
</comment>
<keyword evidence="12" id="KW-1185">Reference proteome</keyword>
<dbReference type="AlphaFoldDB" id="A0A8J2HEU9"/>
<keyword evidence="9" id="KW-0137">Centromere</keyword>
<evidence type="ECO:0000256" key="1">
    <source>
        <dbReference type="ARBA" id="ARBA00004123"/>
    </source>
</evidence>
<reference evidence="11" key="1">
    <citation type="submission" date="2021-04" db="EMBL/GenBank/DDBJ databases">
        <authorList>
            <person name="Chebbi M.A.C M."/>
        </authorList>
    </citation>
    <scope>NUCLEOTIDE SEQUENCE</scope>
</reference>
<evidence type="ECO:0000256" key="8">
    <source>
        <dbReference type="ARBA" id="ARBA00023306"/>
    </source>
</evidence>
<evidence type="ECO:0000256" key="2">
    <source>
        <dbReference type="ARBA" id="ARBA00004629"/>
    </source>
</evidence>
<dbReference type="OrthoDB" id="18453at2759"/>
<evidence type="ECO:0000256" key="7">
    <source>
        <dbReference type="ARBA" id="ARBA00023242"/>
    </source>
</evidence>
<proteinExistence type="predicted"/>
<dbReference type="InterPro" id="IPR007128">
    <property type="entry name" value="PMF1/Nnf1"/>
</dbReference>
<evidence type="ECO:0000313" key="11">
    <source>
        <dbReference type="EMBL" id="CAG5096189.1"/>
    </source>
</evidence>
<feature type="coiled-coil region" evidence="10">
    <location>
        <begin position="123"/>
        <end position="157"/>
    </location>
</feature>
<evidence type="ECO:0000313" key="12">
    <source>
        <dbReference type="Proteomes" id="UP000786811"/>
    </source>
</evidence>
<evidence type="ECO:0000256" key="4">
    <source>
        <dbReference type="ARBA" id="ARBA00022618"/>
    </source>
</evidence>
<keyword evidence="7" id="KW-0539">Nucleus</keyword>
<comment type="subcellular location">
    <subcellularLocation>
        <location evidence="2">Chromosome</location>
        <location evidence="2">Centromere</location>
        <location evidence="2">Kinetochore</location>
    </subcellularLocation>
    <subcellularLocation>
        <location evidence="1">Nucleus</location>
    </subcellularLocation>
</comment>
<name>A0A8J2HEU9_COTCN</name>
<evidence type="ECO:0000256" key="3">
    <source>
        <dbReference type="ARBA" id="ARBA00022454"/>
    </source>
</evidence>
<keyword evidence="5" id="KW-0498">Mitosis</keyword>
<keyword evidence="8" id="KW-0131">Cell cycle</keyword>
<dbReference type="Pfam" id="PF03980">
    <property type="entry name" value="Nnf1"/>
    <property type="match status" value="1"/>
</dbReference>
<dbReference type="GO" id="GO:0005634">
    <property type="term" value="C:nucleus"/>
    <property type="evidence" value="ECO:0007669"/>
    <property type="project" value="UniProtKB-SubCell"/>
</dbReference>
<keyword evidence="3" id="KW-0158">Chromosome</keyword>
<evidence type="ECO:0000256" key="6">
    <source>
        <dbReference type="ARBA" id="ARBA00022838"/>
    </source>
</evidence>
<keyword evidence="10" id="KW-0175">Coiled coil</keyword>
<sequence length="196" mass="22250">MDVLEETTDPKPVTHQSDNALVFRATITSIMKNICESVSEEEFSKCLTYLSSKPAIVGKLHKILMKDMYESMETELEEILSDLNLASGLGKLKELTAETTRRPDEIAWRPPGNVKEHLRTLDAMKIIAESKKLEEILSNLEAENTLLRERVKEKRSLAHKVEDRVTRAFKSGSLSLSHMEKTSESMQNYLKILGND</sequence>
<evidence type="ECO:0000256" key="9">
    <source>
        <dbReference type="ARBA" id="ARBA00023328"/>
    </source>
</evidence>
<dbReference type="GO" id="GO:0000444">
    <property type="term" value="C:MIS12/MIND type complex"/>
    <property type="evidence" value="ECO:0007669"/>
    <property type="project" value="InterPro"/>
</dbReference>
<protein>
    <submittedName>
        <fullName evidence="11">Uncharacterized protein</fullName>
    </submittedName>
</protein>
<accession>A0A8J2HEU9</accession>
<keyword evidence="4" id="KW-0132">Cell division</keyword>